<evidence type="ECO:0000313" key="3">
    <source>
        <dbReference type="Proteomes" id="UP000094056"/>
    </source>
</evidence>
<reference evidence="2 3" key="1">
    <citation type="submission" date="2016-07" db="EMBL/GenBank/DDBJ databases">
        <title>Draft genome of Scalindua rubra, obtained from a brine-seawater interface in the Red Sea, sheds light on salt adaptation in anammox bacteria.</title>
        <authorList>
            <person name="Speth D.R."/>
            <person name="Lagkouvardos I."/>
            <person name="Wang Y."/>
            <person name="Qian P.-Y."/>
            <person name="Dutilh B.E."/>
            <person name="Jetten M.S."/>
        </authorList>
    </citation>
    <scope>NUCLEOTIDE SEQUENCE [LARGE SCALE GENOMIC DNA]</scope>
    <source>
        <strain evidence="2">BSI-1</strain>
    </source>
</reference>
<dbReference type="AlphaFoldDB" id="A0A1E3XAI9"/>
<feature type="coiled-coil region" evidence="1">
    <location>
        <begin position="3"/>
        <end position="30"/>
    </location>
</feature>
<evidence type="ECO:0000256" key="1">
    <source>
        <dbReference type="SAM" id="Coils"/>
    </source>
</evidence>
<proteinExistence type="predicted"/>
<dbReference type="Proteomes" id="UP000094056">
    <property type="component" value="Unassembled WGS sequence"/>
</dbReference>
<organism evidence="2 3">
    <name type="scientific">Candidatus Scalindua rubra</name>
    <dbReference type="NCBI Taxonomy" id="1872076"/>
    <lineage>
        <taxon>Bacteria</taxon>
        <taxon>Pseudomonadati</taxon>
        <taxon>Planctomycetota</taxon>
        <taxon>Candidatus Brocadiia</taxon>
        <taxon>Candidatus Brocadiales</taxon>
        <taxon>Candidatus Scalinduaceae</taxon>
        <taxon>Candidatus Scalindua</taxon>
    </lineage>
</organism>
<keyword evidence="1" id="KW-0175">Coiled coil</keyword>
<protein>
    <submittedName>
        <fullName evidence="2">Uncharacterized protein</fullName>
    </submittedName>
</protein>
<comment type="caution">
    <text evidence="2">The sequence shown here is derived from an EMBL/GenBank/DDBJ whole genome shotgun (WGS) entry which is preliminary data.</text>
</comment>
<gene>
    <name evidence="2" type="ORF">SCARUB_02261</name>
</gene>
<dbReference type="EMBL" id="MAYW01000055">
    <property type="protein sequence ID" value="ODS32609.1"/>
    <property type="molecule type" value="Genomic_DNA"/>
</dbReference>
<evidence type="ECO:0000313" key="2">
    <source>
        <dbReference type="EMBL" id="ODS32609.1"/>
    </source>
</evidence>
<sequence length="98" mass="11596">MTLQEIIADIHALREDLETYENKYGVLSETFNESYMNGEEPEDDAWILDWTDWAGAYKIWLRRQEQYRQAIKTLRAQSQTLIDVIERTARHESISVTS</sequence>
<name>A0A1E3XAI9_9BACT</name>
<accession>A0A1E3XAI9</accession>